<dbReference type="RefSeq" id="WP_087453423.1">
    <property type="nucleotide sequence ID" value="NZ_CP021417.2"/>
</dbReference>
<reference evidence="1 2" key="2">
    <citation type="journal article" date="2020" name="Antonie Van Leeuwenhoek">
        <title>Phylogenomic characterisation of a novel corynebacterial species pathogenic to animals.</title>
        <authorList>
            <person name="Moller J."/>
            <person name="Musella L."/>
            <person name="Melnikov V."/>
            <person name="Geissdorfer W."/>
            <person name="Burkovski A."/>
            <person name="Sangal V."/>
        </authorList>
    </citation>
    <scope>NUCLEOTIDE SEQUENCE [LARGE SCALE GENOMIC DNA]</scope>
    <source>
        <strain evidence="1 2">PO100/5</strain>
    </source>
</reference>
<dbReference type="EMBL" id="CP021417">
    <property type="protein sequence ID" value="ARU45567.1"/>
    <property type="molecule type" value="Genomic_DNA"/>
</dbReference>
<protein>
    <submittedName>
        <fullName evidence="1">Uncharacterized protein</fullName>
    </submittedName>
</protein>
<sequence>MNKLARGLLAAIIVAFLVVIIAMIAMAHGRSGTTNKEGALESTLRKIGSSGVHATALSLSDLYGPEWVAGAMICPGATEQSIAQNYGIDTTDLHLNGGKVPEDVNYLVMASGDGDIRFEQLNRNQVDVCSVGPQGGFETSSLIPFIKQDGVWKIGTSH</sequence>
<dbReference type="KEGG" id="csil:CBE74_02555"/>
<name>A0A7Y4P9N3_9CORY</name>
<accession>A0A7Y4P9N3</accession>
<evidence type="ECO:0000313" key="1">
    <source>
        <dbReference type="EMBL" id="ARU45567.1"/>
    </source>
</evidence>
<gene>
    <name evidence="1" type="ORF">CBE74_02555</name>
</gene>
<reference evidence="1 2" key="1">
    <citation type="journal article" date="2014" name="BMC Vet. Res.">
        <title>First report of Corynebacterium pseudotuberculosis from caseous lymphadenitis lesions in Black Alentejano pig (Sus scrofa domesticus).</title>
        <authorList>
            <person name="Oliveira M."/>
            <person name="Barroco C."/>
            <person name="Mottola C."/>
            <person name="Santos R."/>
            <person name="Lemsaddek A."/>
            <person name="Tavares L."/>
            <person name="Semedo-Lemsaddek T."/>
        </authorList>
    </citation>
    <scope>NUCLEOTIDE SEQUENCE [LARGE SCALE GENOMIC DNA]</scope>
    <source>
        <strain evidence="1 2">PO100/5</strain>
    </source>
</reference>
<dbReference type="Proteomes" id="UP000195652">
    <property type="component" value="Chromosome"/>
</dbReference>
<reference evidence="1 2" key="3">
    <citation type="journal article" date="2020" name="Int. J. Syst. Evol. Microbiol.">
        <title>Corynebacterium silvaticum sp. nov., a unique group of NTTB corynebacteria in wild boar and roe deer.</title>
        <authorList>
            <person name="Dangel A."/>
            <person name="Berger A."/>
            <person name="Rau J."/>
            <person name="Eisenberg T."/>
            <person name="Kampfer P."/>
            <person name="Margos G."/>
            <person name="Contzen M."/>
            <person name="Busse H.J."/>
            <person name="Konrad R."/>
            <person name="Peters M."/>
            <person name="Sting R."/>
            <person name="Sing A."/>
        </authorList>
    </citation>
    <scope>NUCLEOTIDE SEQUENCE [LARGE SCALE GENOMIC DNA]</scope>
    <source>
        <strain evidence="1 2">PO100/5</strain>
    </source>
</reference>
<keyword evidence="2" id="KW-1185">Reference proteome</keyword>
<dbReference type="OrthoDB" id="4417381at2"/>
<reference evidence="1 2" key="4">
    <citation type="journal article" date="2020" name="PLoS ONE">
        <title>Taxonomic classification of strain PO100/5 shows a broader geographic distribution and genetic markers of the recently described Corynebacterium silvaticum.</title>
        <authorList>
            <person name="Viana M.V.C."/>
            <person name="Profeta R."/>
            <person name="da Silva A.L."/>
            <person name="Hurtado R."/>
            <person name="Cerqueira J.C."/>
            <person name="Ribeiro B.F.S."/>
            <person name="Almeida M.O."/>
            <person name="Morais-Rodrigues F."/>
            <person name="Soares S.C."/>
            <person name="Oliveira M."/>
            <person name="Tavares L."/>
            <person name="Figueiredo H."/>
            <person name="Wattam A.R."/>
            <person name="Barh D."/>
            <person name="Ghosh P."/>
            <person name="Silva A."/>
            <person name="Azevedo V."/>
        </authorList>
    </citation>
    <scope>NUCLEOTIDE SEQUENCE [LARGE SCALE GENOMIC DNA]</scope>
    <source>
        <strain evidence="1 2">PO100/5</strain>
    </source>
</reference>
<evidence type="ECO:0000313" key="2">
    <source>
        <dbReference type="Proteomes" id="UP000195652"/>
    </source>
</evidence>
<organism evidence="1 2">
    <name type="scientific">Corynebacterium silvaticum</name>
    <dbReference type="NCBI Taxonomy" id="2320431"/>
    <lineage>
        <taxon>Bacteria</taxon>
        <taxon>Bacillati</taxon>
        <taxon>Actinomycetota</taxon>
        <taxon>Actinomycetes</taxon>
        <taxon>Mycobacteriales</taxon>
        <taxon>Corynebacteriaceae</taxon>
        <taxon>Corynebacterium</taxon>
    </lineage>
</organism>
<proteinExistence type="predicted"/>
<dbReference type="GeneID" id="75007162"/>
<dbReference type="AlphaFoldDB" id="A0A7Y4P9N3"/>